<comment type="caution">
    <text evidence="4">The sequence shown here is derived from an EMBL/GenBank/DDBJ whole genome shotgun (WGS) entry which is preliminary data.</text>
</comment>
<proteinExistence type="inferred from homology"/>
<feature type="coiled-coil region" evidence="2">
    <location>
        <begin position="139"/>
        <end position="166"/>
    </location>
</feature>
<dbReference type="RefSeq" id="WP_160918096.1">
    <property type="nucleotide sequence ID" value="NZ_WMEY01000001.1"/>
</dbReference>
<comment type="similarity">
    <text evidence="1">In the N-terminal section; belongs to the LXG family.</text>
</comment>
<dbReference type="PROSITE" id="PS51756">
    <property type="entry name" value="LXG"/>
    <property type="match status" value="1"/>
</dbReference>
<evidence type="ECO:0000256" key="2">
    <source>
        <dbReference type="SAM" id="Coils"/>
    </source>
</evidence>
<evidence type="ECO:0000259" key="3">
    <source>
        <dbReference type="PROSITE" id="PS51756"/>
    </source>
</evidence>
<dbReference type="InterPro" id="IPR006829">
    <property type="entry name" value="LXG_dom"/>
</dbReference>
<dbReference type="EMBL" id="WMEY01000001">
    <property type="protein sequence ID" value="MYL62227.1"/>
    <property type="molecule type" value="Genomic_DNA"/>
</dbReference>
<feature type="domain" description="LXG" evidence="3">
    <location>
        <begin position="1"/>
        <end position="234"/>
    </location>
</feature>
<dbReference type="Proteomes" id="UP000447833">
    <property type="component" value="Unassembled WGS sequence"/>
</dbReference>
<dbReference type="Pfam" id="PF04740">
    <property type="entry name" value="LXG"/>
    <property type="match status" value="1"/>
</dbReference>
<evidence type="ECO:0000256" key="1">
    <source>
        <dbReference type="ARBA" id="ARBA00034117"/>
    </source>
</evidence>
<accession>A0A845ES16</accession>
<sequence length="567" mass="63767">MKVYEASTLFDTMSTRKREYETLREQLITLQKAFQSIVELDVALKGKGADAIKGFYKAQLDVLSLWLQLVNRNIAFYSEIPAGAASKNLESETVELPFLEDELSNSESSAREMIAEQQEDLQRIFDRISDIQPLQVFSRNEVDQQLDEAKMKREKTIESVEQFDEELTSKYTMLESDEQVLTALFGELMNASTQGNQVSSIYYDAASYHSSDIYSAIAASQAEAASVKKEQNSQEVESAVEENENPFIESVNSFKEIGSDFWSGFQERNDKKMDSLYDFGNYLTSGLFDGVRGTVSAMDERSDKAMNSPYDFVNYLTSGGADLVKDAINPEDDFSKEHWLSNFGLAAMVAGAKVSVPKSGTAKMNNIKHTVHPEVTRKVMKETFQKVVQGPLMNTRINMKEIVRKVTDYKLPLRTKYSFAGVGDVSDFAVKDMGNNVNETFHFSIGKREGSTKNTGILPSDFSDRAKLEGHFEKHGKEFAGIYKNSSEYLEGAKEVIHNGIKVKYEYKGEIRTGYVRFMGNNKSGKAKFEFVGTNDKGYITTYHTQSGKKIWKTINGENVPIINPAE</sequence>
<evidence type="ECO:0000313" key="4">
    <source>
        <dbReference type="EMBL" id="MYL62227.1"/>
    </source>
</evidence>
<reference evidence="4 5" key="1">
    <citation type="submission" date="2019-11" db="EMBL/GenBank/DDBJ databases">
        <title>Genome sequences of 17 halophilic strains isolated from different environments.</title>
        <authorList>
            <person name="Furrow R.E."/>
        </authorList>
    </citation>
    <scope>NUCLEOTIDE SEQUENCE [LARGE SCALE GENOMIC DNA]</scope>
    <source>
        <strain evidence="4 5">22506_14_FS</strain>
    </source>
</reference>
<gene>
    <name evidence="4" type="ORF">GLW07_02540</name>
</gene>
<dbReference type="PANTHER" id="PTHR34976">
    <property type="entry name" value="RIBONUCLEASE YQCG-RELATED"/>
    <property type="match status" value="1"/>
</dbReference>
<protein>
    <recommendedName>
        <fullName evidence="3">LXG domain-containing protein</fullName>
    </recommendedName>
</protein>
<organism evidence="4 5">
    <name type="scientific">Guptibacillus hwajinpoensis</name>
    <dbReference type="NCBI Taxonomy" id="208199"/>
    <lineage>
        <taxon>Bacteria</taxon>
        <taxon>Bacillati</taxon>
        <taxon>Bacillota</taxon>
        <taxon>Bacilli</taxon>
        <taxon>Bacillales</taxon>
        <taxon>Guptibacillaceae</taxon>
        <taxon>Guptibacillus</taxon>
    </lineage>
</organism>
<evidence type="ECO:0000313" key="5">
    <source>
        <dbReference type="Proteomes" id="UP000447833"/>
    </source>
</evidence>
<keyword evidence="2" id="KW-0175">Coiled coil</keyword>
<dbReference type="AlphaFoldDB" id="A0A845ES16"/>
<dbReference type="InterPro" id="IPR051768">
    <property type="entry name" value="Bact_secretion_toxin"/>
</dbReference>
<name>A0A845ES16_9BACL</name>
<dbReference type="PANTHER" id="PTHR34976:SF2">
    <property type="entry name" value="TYPE VII SECRETION SYSTEM PROTEIN ESSD"/>
    <property type="match status" value="1"/>
</dbReference>